<evidence type="ECO:0000256" key="3">
    <source>
        <dbReference type="ARBA" id="ARBA00022519"/>
    </source>
</evidence>
<evidence type="ECO:0000256" key="10">
    <source>
        <dbReference type="ARBA" id="ARBA00035585"/>
    </source>
</evidence>
<keyword evidence="13" id="KW-1185">Reference proteome</keyword>
<dbReference type="GO" id="GO:0005886">
    <property type="term" value="C:plasma membrane"/>
    <property type="evidence" value="ECO:0007669"/>
    <property type="project" value="UniProtKB-SubCell"/>
</dbReference>
<feature type="transmembrane region" description="Helical" evidence="11">
    <location>
        <begin position="68"/>
        <end position="85"/>
    </location>
</feature>
<dbReference type="RefSeq" id="WP_105247316.1">
    <property type="nucleotide sequence ID" value="NZ_PSZM01000043.1"/>
</dbReference>
<name>A0A2S8A919_9FLAO</name>
<dbReference type="InterPro" id="IPR003691">
    <property type="entry name" value="FluC"/>
</dbReference>
<evidence type="ECO:0000256" key="7">
    <source>
        <dbReference type="ARBA" id="ARBA00023136"/>
    </source>
</evidence>
<dbReference type="OrthoDB" id="9815830at2"/>
<comment type="caution">
    <text evidence="12">The sequence shown here is derived from an EMBL/GenBank/DDBJ whole genome shotgun (WGS) entry which is preliminary data.</text>
</comment>
<protein>
    <recommendedName>
        <fullName evidence="11">Fluoride-specific ion channel FluC</fullName>
    </recommendedName>
</protein>
<feature type="binding site" evidence="11">
    <location>
        <position position="76"/>
    </location>
    <ligand>
        <name>Na(+)</name>
        <dbReference type="ChEBI" id="CHEBI:29101"/>
        <note>structural</note>
    </ligand>
</feature>
<keyword evidence="2 11" id="KW-1003">Cell membrane</keyword>
<comment type="function">
    <text evidence="11">Fluoride-specific ion channel. Important for reducing fluoride concentration in the cell, thus reducing its toxicity.</text>
</comment>
<dbReference type="NCBIfam" id="TIGR00494">
    <property type="entry name" value="crcB"/>
    <property type="match status" value="1"/>
</dbReference>
<proteinExistence type="inferred from homology"/>
<comment type="catalytic activity">
    <reaction evidence="10">
        <text>fluoride(in) = fluoride(out)</text>
        <dbReference type="Rhea" id="RHEA:76159"/>
        <dbReference type="ChEBI" id="CHEBI:17051"/>
    </reaction>
    <physiologicalReaction direction="left-to-right" evidence="10">
        <dbReference type="Rhea" id="RHEA:76160"/>
    </physiologicalReaction>
</comment>
<keyword evidence="11" id="KW-0479">Metal-binding</keyword>
<comment type="similarity">
    <text evidence="9 11">Belongs to the fluoride channel Fluc/FEX (TC 1.A.43) family.</text>
</comment>
<feature type="transmembrane region" description="Helical" evidence="11">
    <location>
        <begin position="38"/>
        <end position="56"/>
    </location>
</feature>
<keyword evidence="4 11" id="KW-0812">Transmembrane</keyword>
<evidence type="ECO:0000256" key="11">
    <source>
        <dbReference type="HAMAP-Rule" id="MF_00454"/>
    </source>
</evidence>
<dbReference type="GO" id="GO:0062054">
    <property type="term" value="F:fluoride channel activity"/>
    <property type="evidence" value="ECO:0007669"/>
    <property type="project" value="UniProtKB-UniRule"/>
</dbReference>
<accession>A0A2S8A919</accession>
<evidence type="ECO:0000313" key="12">
    <source>
        <dbReference type="EMBL" id="PQL91051.1"/>
    </source>
</evidence>
<evidence type="ECO:0000313" key="13">
    <source>
        <dbReference type="Proteomes" id="UP000238042"/>
    </source>
</evidence>
<keyword evidence="3" id="KW-0997">Cell inner membrane</keyword>
<dbReference type="EMBL" id="PSZM01000043">
    <property type="protein sequence ID" value="PQL91051.1"/>
    <property type="molecule type" value="Genomic_DNA"/>
</dbReference>
<dbReference type="PANTHER" id="PTHR28259:SF1">
    <property type="entry name" value="FLUORIDE EXPORT PROTEIN 1-RELATED"/>
    <property type="match status" value="1"/>
</dbReference>
<keyword evidence="7 11" id="KW-0472">Membrane</keyword>
<feature type="transmembrane region" description="Helical" evidence="11">
    <location>
        <begin position="97"/>
        <end position="121"/>
    </location>
</feature>
<keyword evidence="11" id="KW-0813">Transport</keyword>
<keyword evidence="11" id="KW-0915">Sodium</keyword>
<evidence type="ECO:0000256" key="1">
    <source>
        <dbReference type="ARBA" id="ARBA00004651"/>
    </source>
</evidence>
<organism evidence="12 13">
    <name type="scientific">Apibacter adventoris</name>
    <dbReference type="NCBI Taxonomy" id="1679466"/>
    <lineage>
        <taxon>Bacteria</taxon>
        <taxon>Pseudomonadati</taxon>
        <taxon>Bacteroidota</taxon>
        <taxon>Flavobacteriia</taxon>
        <taxon>Flavobacteriales</taxon>
        <taxon>Weeksellaceae</taxon>
        <taxon>Apibacter</taxon>
    </lineage>
</organism>
<evidence type="ECO:0000256" key="6">
    <source>
        <dbReference type="ARBA" id="ARBA00023065"/>
    </source>
</evidence>
<evidence type="ECO:0000256" key="4">
    <source>
        <dbReference type="ARBA" id="ARBA00022692"/>
    </source>
</evidence>
<evidence type="ECO:0000256" key="2">
    <source>
        <dbReference type="ARBA" id="ARBA00022475"/>
    </source>
</evidence>
<dbReference type="Pfam" id="PF02537">
    <property type="entry name" value="CRCB"/>
    <property type="match status" value="1"/>
</dbReference>
<dbReference type="HAMAP" id="MF_00454">
    <property type="entry name" value="FluC"/>
    <property type="match status" value="1"/>
</dbReference>
<dbReference type="AlphaFoldDB" id="A0A2S8A919"/>
<evidence type="ECO:0000256" key="9">
    <source>
        <dbReference type="ARBA" id="ARBA00035120"/>
    </source>
</evidence>
<dbReference type="GO" id="GO:0046872">
    <property type="term" value="F:metal ion binding"/>
    <property type="evidence" value="ECO:0007669"/>
    <property type="project" value="UniProtKB-KW"/>
</dbReference>
<keyword evidence="5 11" id="KW-1133">Transmembrane helix</keyword>
<feature type="transmembrane region" description="Helical" evidence="11">
    <location>
        <begin position="5"/>
        <end position="26"/>
    </location>
</feature>
<comment type="activity regulation">
    <text evidence="11">Na(+) is not transported, but it plays an essential structural role and its presence is essential for fluoride channel function.</text>
</comment>
<dbReference type="PANTHER" id="PTHR28259">
    <property type="entry name" value="FLUORIDE EXPORT PROTEIN 1-RELATED"/>
    <property type="match status" value="1"/>
</dbReference>
<dbReference type="Proteomes" id="UP000238042">
    <property type="component" value="Unassembled WGS sequence"/>
</dbReference>
<gene>
    <name evidence="11 12" type="primary">crcB</name>
    <name evidence="11" type="synonym">fluC</name>
    <name evidence="12" type="ORF">C4S77_09355</name>
</gene>
<keyword evidence="6 11" id="KW-0406">Ion transport</keyword>
<reference evidence="12 13" key="1">
    <citation type="submission" date="2018-02" db="EMBL/GenBank/DDBJ databases">
        <title>Genome sequences of Apibacter spp., gut symbionts of Asian honey bees.</title>
        <authorList>
            <person name="Kwong W.K."/>
            <person name="Steele M.I."/>
            <person name="Moran N.A."/>
        </authorList>
    </citation>
    <scope>NUCLEOTIDE SEQUENCE [LARGE SCALE GENOMIC DNA]</scope>
    <source>
        <strain evidence="13">wkB301</strain>
    </source>
</reference>
<evidence type="ECO:0000256" key="8">
    <source>
        <dbReference type="ARBA" id="ARBA00023303"/>
    </source>
</evidence>
<sequence length="124" mass="13973">MIKYLLFVGSGGALGSILRYLIAIYINKKYSGEFPLATFFINITGCILIGLFTGWAERYHFINAEIRVFLITGICGGYTTFSTFSSENYQLFQNNNFITLSLYISFSLFLGIIGVWLGNFLSKI</sequence>
<keyword evidence="8 11" id="KW-0407">Ion channel</keyword>
<comment type="subcellular location">
    <subcellularLocation>
        <location evidence="1 11">Cell membrane</location>
        <topology evidence="1 11">Multi-pass membrane protein</topology>
    </subcellularLocation>
</comment>
<evidence type="ECO:0000256" key="5">
    <source>
        <dbReference type="ARBA" id="ARBA00022989"/>
    </source>
</evidence>
<dbReference type="GO" id="GO:0140114">
    <property type="term" value="P:cellular detoxification of fluoride"/>
    <property type="evidence" value="ECO:0007669"/>
    <property type="project" value="UniProtKB-UniRule"/>
</dbReference>
<feature type="binding site" evidence="11">
    <location>
        <position position="79"/>
    </location>
    <ligand>
        <name>Na(+)</name>
        <dbReference type="ChEBI" id="CHEBI:29101"/>
        <note>structural</note>
    </ligand>
</feature>